<protein>
    <submittedName>
        <fullName evidence="3">DUF4157 domain-containing protein</fullName>
    </submittedName>
</protein>
<feature type="region of interest" description="Disordered" evidence="1">
    <location>
        <begin position="1"/>
        <end position="48"/>
    </location>
</feature>
<comment type="caution">
    <text evidence="3">The sequence shown here is derived from an EMBL/GenBank/DDBJ whole genome shotgun (WGS) entry which is preliminary data.</text>
</comment>
<dbReference type="Proteomes" id="UP001551584">
    <property type="component" value="Unassembled WGS sequence"/>
</dbReference>
<keyword evidence="4" id="KW-1185">Reference proteome</keyword>
<feature type="region of interest" description="Disordered" evidence="1">
    <location>
        <begin position="300"/>
        <end position="329"/>
    </location>
</feature>
<reference evidence="3 4" key="1">
    <citation type="submission" date="2024-06" db="EMBL/GenBank/DDBJ databases">
        <title>The Natural Products Discovery Center: Release of the First 8490 Sequenced Strains for Exploring Actinobacteria Biosynthetic Diversity.</title>
        <authorList>
            <person name="Kalkreuter E."/>
            <person name="Kautsar S.A."/>
            <person name="Yang D."/>
            <person name="Bader C.D."/>
            <person name="Teijaro C.N."/>
            <person name="Fluegel L."/>
            <person name="Davis C.M."/>
            <person name="Simpson J.R."/>
            <person name="Lauterbach L."/>
            <person name="Steele A.D."/>
            <person name="Gui C."/>
            <person name="Meng S."/>
            <person name="Li G."/>
            <person name="Viehrig K."/>
            <person name="Ye F."/>
            <person name="Su P."/>
            <person name="Kiefer A.F."/>
            <person name="Nichols A."/>
            <person name="Cepeda A.J."/>
            <person name="Yan W."/>
            <person name="Fan B."/>
            <person name="Jiang Y."/>
            <person name="Adhikari A."/>
            <person name="Zheng C.-J."/>
            <person name="Schuster L."/>
            <person name="Cowan T.M."/>
            <person name="Smanski M.J."/>
            <person name="Chevrette M.G."/>
            <person name="De Carvalho L.P.S."/>
            <person name="Shen B."/>
        </authorList>
    </citation>
    <scope>NUCLEOTIDE SEQUENCE [LARGE SCALE GENOMIC DNA]</scope>
    <source>
        <strain evidence="3 4">NPDC048117</strain>
    </source>
</reference>
<feature type="domain" description="eCIS core" evidence="2">
    <location>
        <begin position="108"/>
        <end position="178"/>
    </location>
</feature>
<feature type="compositionally biased region" description="Basic and acidic residues" evidence="1">
    <location>
        <begin position="1"/>
        <end position="17"/>
    </location>
</feature>
<evidence type="ECO:0000256" key="1">
    <source>
        <dbReference type="SAM" id="MobiDB-lite"/>
    </source>
</evidence>
<feature type="compositionally biased region" description="Basic and acidic residues" evidence="1">
    <location>
        <begin position="320"/>
        <end position="329"/>
    </location>
</feature>
<organism evidence="3 4">
    <name type="scientific">Streptomyces chilikensis</name>
    <dbReference type="NCBI Taxonomy" id="1194079"/>
    <lineage>
        <taxon>Bacteria</taxon>
        <taxon>Bacillati</taxon>
        <taxon>Actinomycetota</taxon>
        <taxon>Actinomycetes</taxon>
        <taxon>Kitasatosporales</taxon>
        <taxon>Streptomycetaceae</taxon>
        <taxon>Streptomyces</taxon>
    </lineage>
</organism>
<name>A0ABV3ELD4_9ACTN</name>
<accession>A0ABV3ELD4</accession>
<dbReference type="Pfam" id="PF13699">
    <property type="entry name" value="eCIS_core"/>
    <property type="match status" value="1"/>
</dbReference>
<evidence type="ECO:0000313" key="3">
    <source>
        <dbReference type="EMBL" id="MEU9577004.1"/>
    </source>
</evidence>
<gene>
    <name evidence="3" type="ORF">AB0D95_07010</name>
</gene>
<proteinExistence type="predicted"/>
<dbReference type="EMBL" id="JBEZNA010000010">
    <property type="protein sequence ID" value="MEU9577004.1"/>
    <property type="molecule type" value="Genomic_DNA"/>
</dbReference>
<evidence type="ECO:0000313" key="4">
    <source>
        <dbReference type="Proteomes" id="UP001551584"/>
    </source>
</evidence>
<sequence length="565" mass="61798">MRADRQQRLARPDDKRALPRQADQAPALLEGSPAAAGRTGPTSPAAARSLQRTIGNAAVVRLMERERHQHDADCGHATATQRLAEDPTVQSDAVAQADAVTRAAGSRMRADVQRKMEGDFGGEDFSDVRVHVDRDSAEALGAKAYTTKTNRIVFRSAADMDDHTLRHELQHVRQQRAGRVPTGVSHPTDALERDAESTAVELGRQTKGVQRSAAPEHRTAPVAATAHAGTVQRVLSKTSQPFFQKWAGEGSPRLNPEQKNWVWKKLIEINKNEAAVKRLTPDKALDQLAAAGWTKAVMDQEIGSPSTAQDTAPPESMEQYQERAEGTVREADRVWRERESDMPRLETRTFDIEGLGRGTVAMLKSASAPKHPDMLAWFSHGYEDKQPITIGTARQYGFAVQPEQSLNRIGADAKVFASLPDALANAGVEPTNNAPGEYVQPHHATELSLEIDRVTGLVDYCDVAVLLDFQWSGKVSEAFAEARKAETPPLPVIIDQAQAFSRYKSLLIYACRTPWSVNVAVSGSGMLKASLQKELMSREGLSADEAMAKAHAKYEGSPQQGKIYQ</sequence>
<evidence type="ECO:0000259" key="2">
    <source>
        <dbReference type="Pfam" id="PF13699"/>
    </source>
</evidence>
<dbReference type="RefSeq" id="WP_359269786.1">
    <property type="nucleotide sequence ID" value="NZ_JBEZNA010000010.1"/>
</dbReference>
<dbReference type="InterPro" id="IPR025295">
    <property type="entry name" value="eCIS_core_dom"/>
</dbReference>